<dbReference type="CDD" id="cd04301">
    <property type="entry name" value="NAT_SF"/>
    <property type="match status" value="1"/>
</dbReference>
<reference evidence="2 3" key="1">
    <citation type="submission" date="2023-02" db="EMBL/GenBank/DDBJ databases">
        <title>Antimicrobial susceptibility testing and tentative epidemiological cut-off values for Lactobacillaceae family species intended for ingestion.</title>
        <authorList>
            <person name="Noehr-Meldgaard K."/>
            <person name="Struve C."/>
            <person name="Ingmer H."/>
            <person name="Koza A."/>
            <person name="Al-Nakeeb K."/>
            <person name="Agersoe Y."/>
        </authorList>
    </citation>
    <scope>NUCLEOTIDE SEQUENCE [LARGE SCALE GENOMIC DNA]</scope>
    <source>
        <strain evidence="2 3">DSM 20193</strain>
    </source>
</reference>
<evidence type="ECO:0000313" key="2">
    <source>
        <dbReference type="EMBL" id="MDG9733710.1"/>
    </source>
</evidence>
<dbReference type="Pfam" id="PF00583">
    <property type="entry name" value="Acetyltransf_1"/>
    <property type="match status" value="1"/>
</dbReference>
<organism evidence="2 3">
    <name type="scientific">Leuconostoc pseudomesenteroides</name>
    <dbReference type="NCBI Taxonomy" id="33968"/>
    <lineage>
        <taxon>Bacteria</taxon>
        <taxon>Bacillati</taxon>
        <taxon>Bacillota</taxon>
        <taxon>Bacilli</taxon>
        <taxon>Lactobacillales</taxon>
        <taxon>Lactobacillaceae</taxon>
        <taxon>Leuconostoc</taxon>
    </lineage>
</organism>
<keyword evidence="3" id="KW-1185">Reference proteome</keyword>
<dbReference type="RefSeq" id="WP_243282485.1">
    <property type="nucleotide sequence ID" value="NZ_CP065993.1"/>
</dbReference>
<dbReference type="SUPFAM" id="SSF55729">
    <property type="entry name" value="Acyl-CoA N-acyltransferases (Nat)"/>
    <property type="match status" value="1"/>
</dbReference>
<dbReference type="EMBL" id="JARGDN010000006">
    <property type="protein sequence ID" value="MDG9733710.1"/>
    <property type="molecule type" value="Genomic_DNA"/>
</dbReference>
<dbReference type="InterPro" id="IPR016181">
    <property type="entry name" value="Acyl_CoA_acyltransferase"/>
</dbReference>
<dbReference type="Gene3D" id="3.40.630.30">
    <property type="match status" value="1"/>
</dbReference>
<dbReference type="GeneID" id="64343739"/>
<evidence type="ECO:0000313" key="3">
    <source>
        <dbReference type="Proteomes" id="UP001529201"/>
    </source>
</evidence>
<dbReference type="InterPro" id="IPR000182">
    <property type="entry name" value="GNAT_dom"/>
</dbReference>
<dbReference type="Proteomes" id="UP001529201">
    <property type="component" value="Unassembled WGS sequence"/>
</dbReference>
<sequence length="214" mass="24717">MKKSFAWYSHYNMNTEQMFAQATGYYNYDKIEITHEFYQKDNDMTLTNFNITDETNWQNIYLNAFPAHERLPFKSLKQKVNDNNQIKMLTFKSDDRVAGILFLVTLADDKAFILYFAVDATIRGKGIGSQMLSFLKQQYTGGIILESEIIGTDADNEQQRSQRYHFYQRNGVLDSGFVAQNMGGTFHLLRTSEQITVADYLKAIDILGLTTTMQ</sequence>
<comment type="caution">
    <text evidence="2">The sequence shown here is derived from an EMBL/GenBank/DDBJ whole genome shotgun (WGS) entry which is preliminary data.</text>
</comment>
<name>A0ABT6HD49_LEUPS</name>
<evidence type="ECO:0000259" key="1">
    <source>
        <dbReference type="PROSITE" id="PS51186"/>
    </source>
</evidence>
<gene>
    <name evidence="2" type="ORF">P1N92_06210</name>
</gene>
<dbReference type="PROSITE" id="PS51186">
    <property type="entry name" value="GNAT"/>
    <property type="match status" value="1"/>
</dbReference>
<protein>
    <submittedName>
        <fullName evidence="2">GNAT family N-acetyltransferase</fullName>
    </submittedName>
</protein>
<accession>A0ABT6HD49</accession>
<feature type="domain" description="N-acetyltransferase" evidence="1">
    <location>
        <begin position="44"/>
        <end position="198"/>
    </location>
</feature>
<proteinExistence type="predicted"/>